<dbReference type="GeneID" id="108278019"/>
<dbReference type="AlphaFoldDB" id="A0A2D0SVB5"/>
<reference evidence="3" key="1">
    <citation type="journal article" date="2016" name="Nat. Commun.">
        <title>The channel catfish genome sequence provides insights into the evolution of scale formation in teleosts.</title>
        <authorList>
            <person name="Liu Z."/>
            <person name="Liu S."/>
            <person name="Yao J."/>
            <person name="Bao L."/>
            <person name="Zhang J."/>
            <person name="Li Y."/>
            <person name="Jiang C."/>
            <person name="Sun L."/>
            <person name="Wang R."/>
            <person name="Zhang Y."/>
            <person name="Zhou T."/>
            <person name="Zeng Q."/>
            <person name="Fu Q."/>
            <person name="Gao S."/>
            <person name="Li N."/>
            <person name="Koren S."/>
            <person name="Jiang Y."/>
            <person name="Zimin A."/>
            <person name="Xu P."/>
            <person name="Phillippy A.M."/>
            <person name="Geng X."/>
            <person name="Song L."/>
            <person name="Sun F."/>
            <person name="Li C."/>
            <person name="Wang X."/>
            <person name="Chen A."/>
            <person name="Jin Y."/>
            <person name="Yuan Z."/>
            <person name="Yang Y."/>
            <person name="Tan S."/>
            <person name="Peatman E."/>
            <person name="Lu J."/>
            <person name="Qin Z."/>
            <person name="Dunham R."/>
            <person name="Li Z."/>
            <person name="Sonstegard T."/>
            <person name="Feng J."/>
            <person name="Danzmann R.G."/>
            <person name="Schroeder S."/>
            <person name="Scheffler B."/>
            <person name="Duke M.V."/>
            <person name="Ballard L."/>
            <person name="Kucuktas H."/>
            <person name="Kaltenboeck L."/>
            <person name="Liu H."/>
            <person name="Armbruster J."/>
            <person name="Xie Y."/>
            <person name="Kirby M.L."/>
            <person name="Tian Y."/>
            <person name="Flanagan M.E."/>
            <person name="Mu W."/>
            <person name="Waldbieser G.C."/>
        </authorList>
    </citation>
    <scope>NUCLEOTIDE SEQUENCE [LARGE SCALE GENOMIC DNA]</scope>
    <source>
        <strain evidence="3">SDA103</strain>
    </source>
</reference>
<dbReference type="OMA" id="WIDERMV"/>
<evidence type="ECO:0000313" key="4">
    <source>
        <dbReference type="RefSeq" id="XP_017346627.1"/>
    </source>
</evidence>
<keyword evidence="3" id="KW-1185">Reference proteome</keyword>
<accession>A0A2D0SVB5</accession>
<feature type="region of interest" description="Disordered" evidence="1">
    <location>
        <begin position="45"/>
        <end position="131"/>
    </location>
</feature>
<dbReference type="OrthoDB" id="118105at2759"/>
<dbReference type="Proteomes" id="UP000221080">
    <property type="component" value="Chromosome 17"/>
</dbReference>
<proteinExistence type="predicted"/>
<sequence length="614" mass="70104">MEVDRWRSNSFSTRWRDACRTCSSAVHTAMTSFYRVKSFRRKGRAGMRKMACKRRVVHEESDDEDGNCLSPEDEDSEEERIDPAEDDVSEDAEHQTHPTGQPAKRSRPCRRSPSPPAGETETSWKTERDADEAPAAMRFQPARSPGVQLSSADTNTPLDLFKRFFAPDVVNTLCRNTNKMATKNATRGCKYKWTDVTTEEFYKYIGLVLYMAAIKLDRICDYWRQNSIFSFAYPAMVMARDRYRTISWNVHLSDPDKDQENDGLFLVKPLMDVIRLACKAFYHPRRSLVVDERTKVKPTKCGFRLFTLTDSSSGYIVDFVAYTGKEWYHTGRGLSYDAVTSLVNRSFLGSGYHVFMDDFYTSPKLFRDLHSQSFGACGTYREHRKGCPRATSNALTKKSGRGSIRWIRDGPVVFVKWMDTDEVSVCSTIHAAFTGDTIKCEVKGKNRTWTTATFSCPSPVSQYREHTEAVDSSDQLTRYYTTQHKTLKWYRKMFLHFLDIATFNAYVLHKELALQRQEVILSHKAFTEELIAQLCGGMPQTPPVEPETCDHIPVPVLVSDVGTVVSSGRRSCVLCSKNLGRKSSSTPWKCKACGVPLCLQLTRNCFQLWHKDQV</sequence>
<gene>
    <name evidence="4" type="primary">LOC108278019</name>
</gene>
<evidence type="ECO:0000259" key="2">
    <source>
        <dbReference type="Pfam" id="PF13843"/>
    </source>
</evidence>
<dbReference type="PANTHER" id="PTHR46599">
    <property type="entry name" value="PIGGYBAC TRANSPOSABLE ELEMENT-DERIVED PROTEIN 4"/>
    <property type="match status" value="1"/>
</dbReference>
<name>A0A2D0SVB5_ICTPU</name>
<evidence type="ECO:0000313" key="3">
    <source>
        <dbReference type="Proteomes" id="UP000221080"/>
    </source>
</evidence>
<organism evidence="3 4">
    <name type="scientific">Ictalurus punctatus</name>
    <name type="common">Channel catfish</name>
    <name type="synonym">Silurus punctatus</name>
    <dbReference type="NCBI Taxonomy" id="7998"/>
    <lineage>
        <taxon>Eukaryota</taxon>
        <taxon>Metazoa</taxon>
        <taxon>Chordata</taxon>
        <taxon>Craniata</taxon>
        <taxon>Vertebrata</taxon>
        <taxon>Euteleostomi</taxon>
        <taxon>Actinopterygii</taxon>
        <taxon>Neopterygii</taxon>
        <taxon>Teleostei</taxon>
        <taxon>Ostariophysi</taxon>
        <taxon>Siluriformes</taxon>
        <taxon>Ictaluridae</taxon>
        <taxon>Ictalurus</taxon>
    </lineage>
</organism>
<feature type="compositionally biased region" description="Acidic residues" evidence="1">
    <location>
        <begin position="60"/>
        <end position="90"/>
    </location>
</feature>
<dbReference type="RefSeq" id="XP_017346627.1">
    <property type="nucleotide sequence ID" value="XM_017491138.3"/>
</dbReference>
<protein>
    <submittedName>
        <fullName evidence="4">PiggyBac transposable element-derived protein 4 isoform X1</fullName>
    </submittedName>
</protein>
<dbReference type="Pfam" id="PF13843">
    <property type="entry name" value="DDE_Tnp_1_7"/>
    <property type="match status" value="1"/>
</dbReference>
<dbReference type="PANTHER" id="PTHR46599:SF3">
    <property type="entry name" value="PIGGYBAC TRANSPOSABLE ELEMENT-DERIVED PROTEIN 4"/>
    <property type="match status" value="1"/>
</dbReference>
<reference evidence="4" key="2">
    <citation type="submission" date="2025-08" db="UniProtKB">
        <authorList>
            <consortium name="RefSeq"/>
        </authorList>
    </citation>
    <scope>IDENTIFICATION</scope>
    <source>
        <tissue evidence="4">Blood</tissue>
    </source>
</reference>
<evidence type="ECO:0000256" key="1">
    <source>
        <dbReference type="SAM" id="MobiDB-lite"/>
    </source>
</evidence>
<feature type="domain" description="PiggyBac transposable element-derived protein" evidence="2">
    <location>
        <begin position="156"/>
        <end position="506"/>
    </location>
</feature>
<feature type="compositionally biased region" description="Basic residues" evidence="1">
    <location>
        <begin position="45"/>
        <end position="56"/>
    </location>
</feature>
<dbReference type="STRING" id="7998.ENSIPUP00000014274"/>
<dbReference type="InterPro" id="IPR029526">
    <property type="entry name" value="PGBD"/>
</dbReference>
<dbReference type="KEGG" id="ipu:108278019"/>